<sequence>MKKIRVVAIASAVALGGFISGCANTPNRLSNEKVSVTTFASAQSEFFPKRRSVGMGETKVRNTGEIETATYPLMAVRSCNSTRTACSVGVVKLVGTTELKGVDAGGATVAISLTYDLGRKQTMSDGFTTVTDEIPADVTNILQGHRVFSKQAYLPFGEMRKVSFDHGVDFVVCVNHADEHNMPTDTRCEVDGIQNGTVSHDSLQVF</sequence>
<organism evidence="2 3">
    <name type="scientific">Ralstonia psammae</name>
    <dbReference type="NCBI Taxonomy" id="3058598"/>
    <lineage>
        <taxon>Bacteria</taxon>
        <taxon>Pseudomonadati</taxon>
        <taxon>Pseudomonadota</taxon>
        <taxon>Betaproteobacteria</taxon>
        <taxon>Burkholderiales</taxon>
        <taxon>Burkholderiaceae</taxon>
        <taxon>Ralstonia</taxon>
    </lineage>
</organism>
<evidence type="ECO:0008006" key="4">
    <source>
        <dbReference type="Google" id="ProtNLM"/>
    </source>
</evidence>
<comment type="caution">
    <text evidence="2">The sequence shown here is derived from an EMBL/GenBank/DDBJ whole genome shotgun (WGS) entry which is preliminary data.</text>
</comment>
<evidence type="ECO:0000313" key="2">
    <source>
        <dbReference type="EMBL" id="CAJ0809854.1"/>
    </source>
</evidence>
<name>A0ABM9K052_9RALS</name>
<keyword evidence="1" id="KW-0732">Signal</keyword>
<evidence type="ECO:0000256" key="1">
    <source>
        <dbReference type="SAM" id="SignalP"/>
    </source>
</evidence>
<evidence type="ECO:0000313" key="3">
    <source>
        <dbReference type="Proteomes" id="UP001189813"/>
    </source>
</evidence>
<feature type="chain" id="PRO_5045704691" description="Lipoprotein" evidence="1">
    <location>
        <begin position="26"/>
        <end position="206"/>
    </location>
</feature>
<protein>
    <recommendedName>
        <fullName evidence="4">Lipoprotein</fullName>
    </recommendedName>
</protein>
<dbReference type="PROSITE" id="PS51257">
    <property type="entry name" value="PROKAR_LIPOPROTEIN"/>
    <property type="match status" value="1"/>
</dbReference>
<dbReference type="Proteomes" id="UP001189813">
    <property type="component" value="Unassembled WGS sequence"/>
</dbReference>
<proteinExistence type="predicted"/>
<dbReference type="EMBL" id="CATZBU010000045">
    <property type="protein sequence ID" value="CAJ0809854.1"/>
    <property type="molecule type" value="Genomic_DNA"/>
</dbReference>
<keyword evidence="3" id="KW-1185">Reference proteome</keyword>
<feature type="signal peptide" evidence="1">
    <location>
        <begin position="1"/>
        <end position="25"/>
    </location>
</feature>
<accession>A0ABM9K052</accession>
<gene>
    <name evidence="2" type="ORF">LMG19083_05042</name>
</gene>
<dbReference type="RefSeq" id="WP_316669803.1">
    <property type="nucleotide sequence ID" value="NZ_CATZBU010000045.1"/>
</dbReference>
<reference evidence="2 3" key="1">
    <citation type="submission" date="2023-07" db="EMBL/GenBank/DDBJ databases">
        <authorList>
            <person name="Peeters C."/>
        </authorList>
    </citation>
    <scope>NUCLEOTIDE SEQUENCE [LARGE SCALE GENOMIC DNA]</scope>
    <source>
        <strain evidence="2 3">LMG 19083</strain>
    </source>
</reference>